<protein>
    <submittedName>
        <fullName evidence="7">c-Myc-binding protein</fullName>
    </submittedName>
</protein>
<keyword evidence="3" id="KW-0539">Nucleus</keyword>
<comment type="similarity">
    <text evidence="2">Belongs to the AMY1 family.</text>
</comment>
<feature type="coiled-coil region" evidence="4">
    <location>
        <begin position="42"/>
        <end position="90"/>
    </location>
</feature>
<dbReference type="OrthoDB" id="524165at2759"/>
<organism evidence="5">
    <name type="scientific">Hyalella azteca</name>
    <name type="common">Amphipod</name>
    <dbReference type="NCBI Taxonomy" id="294128"/>
    <lineage>
        <taxon>Eukaryota</taxon>
        <taxon>Metazoa</taxon>
        <taxon>Ecdysozoa</taxon>
        <taxon>Arthropoda</taxon>
        <taxon>Crustacea</taxon>
        <taxon>Multicrustacea</taxon>
        <taxon>Malacostraca</taxon>
        <taxon>Eumalacostraca</taxon>
        <taxon>Peracarida</taxon>
        <taxon>Amphipoda</taxon>
        <taxon>Senticaudata</taxon>
        <taxon>Talitrida</taxon>
        <taxon>Talitroidea</taxon>
        <taxon>Hyalellidae</taxon>
        <taxon>Hyalella</taxon>
    </lineage>
</organism>
<evidence type="ECO:0000256" key="4">
    <source>
        <dbReference type="SAM" id="Coils"/>
    </source>
</evidence>
<name>A0A6A0HAC3_HYAAZ</name>
<evidence type="ECO:0000256" key="1">
    <source>
        <dbReference type="ARBA" id="ARBA00004123"/>
    </source>
</evidence>
<proteinExistence type="inferred from homology"/>
<dbReference type="GO" id="GO:0003713">
    <property type="term" value="F:transcription coactivator activity"/>
    <property type="evidence" value="ECO:0007669"/>
    <property type="project" value="InterPro"/>
</dbReference>
<dbReference type="InterPro" id="IPR026060">
    <property type="entry name" value="AMY1"/>
</dbReference>
<dbReference type="PANTHER" id="PTHR13168:SF0">
    <property type="entry name" value="C-MYC-BINDING PROTEIN"/>
    <property type="match status" value="1"/>
</dbReference>
<dbReference type="EMBL" id="JQDR03004675">
    <property type="protein sequence ID" value="KAA0201907.1"/>
    <property type="molecule type" value="Genomic_DNA"/>
</dbReference>
<dbReference type="OMA" id="HLELTEM"/>
<evidence type="ECO:0000256" key="2">
    <source>
        <dbReference type="ARBA" id="ARBA00009389"/>
    </source>
</evidence>
<evidence type="ECO:0000313" key="6">
    <source>
        <dbReference type="Proteomes" id="UP000694843"/>
    </source>
</evidence>
<accession>A0A6A0HAC3</accession>
<sequence length="92" mass="10681">MDTDREKFRSYVQKSGIMSALTNILVKLYEQPLKPDDPLGFIRRELEKNSDEADKIKTLEAKVSELEAQKASLEEQLRAYRDKEESCIEDKS</sequence>
<reference evidence="5" key="1">
    <citation type="submission" date="2014-08" db="EMBL/GenBank/DDBJ databases">
        <authorList>
            <person name="Murali S."/>
            <person name="Richards S."/>
            <person name="Bandaranaike D."/>
            <person name="Bellair M."/>
            <person name="Blankenburg K."/>
            <person name="Chao H."/>
            <person name="Dinh H."/>
            <person name="Doddapaneni H."/>
            <person name="Dugan-Rocha S."/>
            <person name="Elkadiri S."/>
            <person name="Gnanaolivu R."/>
            <person name="Hughes D."/>
            <person name="Lee S."/>
            <person name="Li M."/>
            <person name="Ming W."/>
            <person name="Munidasa M."/>
            <person name="Muniz J."/>
            <person name="Nguyen L."/>
            <person name="Osuji N."/>
            <person name="Pu L.-L."/>
            <person name="Puazo M."/>
            <person name="Skinner E."/>
            <person name="Qu C."/>
            <person name="Quiroz J."/>
            <person name="Raj R."/>
            <person name="Weissenberger G."/>
            <person name="Xin Y."/>
            <person name="Zou X."/>
            <person name="Han Y."/>
            <person name="Worley K."/>
            <person name="Muzny D."/>
            <person name="Gibbs R."/>
        </authorList>
    </citation>
    <scope>NUCLEOTIDE SEQUENCE</scope>
    <source>
        <strain evidence="5">HAZT.00-mixed</strain>
        <tissue evidence="5">Whole organism</tissue>
    </source>
</reference>
<dbReference type="GO" id="GO:0005634">
    <property type="term" value="C:nucleus"/>
    <property type="evidence" value="ECO:0007669"/>
    <property type="project" value="UniProtKB-SubCell"/>
</dbReference>
<evidence type="ECO:0000313" key="7">
    <source>
        <dbReference type="RefSeq" id="XP_018017162.1"/>
    </source>
</evidence>
<dbReference type="PRINTS" id="PR02028">
    <property type="entry name" value="CMYCBINDINGP"/>
</dbReference>
<comment type="subcellular location">
    <subcellularLocation>
        <location evidence="1">Nucleus</location>
    </subcellularLocation>
</comment>
<reference evidence="7" key="4">
    <citation type="submission" date="2025-04" db="UniProtKB">
        <authorList>
            <consortium name="RefSeq"/>
        </authorList>
    </citation>
    <scope>IDENTIFICATION</scope>
    <source>
        <tissue evidence="7">Whole organism</tissue>
    </source>
</reference>
<dbReference type="AlphaFoldDB" id="A0A6A0HAC3"/>
<dbReference type="Proteomes" id="UP000711488">
    <property type="component" value="Unassembled WGS sequence"/>
</dbReference>
<keyword evidence="4" id="KW-0175">Coiled coil</keyword>
<reference evidence="5" key="2">
    <citation type="journal article" date="2018" name="Environ. Sci. Technol.">
        <title>The Toxicogenome of Hyalella azteca: A Model for Sediment Ecotoxicology and Evolutionary Toxicology.</title>
        <authorList>
            <person name="Poynton H.C."/>
            <person name="Hasenbein S."/>
            <person name="Benoit J.B."/>
            <person name="Sepulveda M.S."/>
            <person name="Poelchau M.F."/>
            <person name="Hughes D.S.T."/>
            <person name="Murali S.C."/>
            <person name="Chen S."/>
            <person name="Glastad K.M."/>
            <person name="Goodisman M.A.D."/>
            <person name="Werren J.H."/>
            <person name="Vineis J.H."/>
            <person name="Bowen J.L."/>
            <person name="Friedrich M."/>
            <person name="Jones J."/>
            <person name="Robertson H.M."/>
            <person name="Feyereisen R."/>
            <person name="Mechler-Hickson A."/>
            <person name="Mathers N."/>
            <person name="Lee C.E."/>
            <person name="Colbourne J.K."/>
            <person name="Biales A."/>
            <person name="Johnston J.S."/>
            <person name="Wellborn G.A."/>
            <person name="Rosendale A.J."/>
            <person name="Cridge A.G."/>
            <person name="Munoz-Torres M.C."/>
            <person name="Bain P.A."/>
            <person name="Manny A.R."/>
            <person name="Major K.M."/>
            <person name="Lambert F.N."/>
            <person name="Vulpe C.D."/>
            <person name="Tuck P."/>
            <person name="Blalock B.J."/>
            <person name="Lin Y.Y."/>
            <person name="Smith M.E."/>
            <person name="Ochoa-Acuna H."/>
            <person name="Chen M.M."/>
            <person name="Childers C.P."/>
            <person name="Qu J."/>
            <person name="Dugan S."/>
            <person name="Lee S.L."/>
            <person name="Chao H."/>
            <person name="Dinh H."/>
            <person name="Han Y."/>
            <person name="Doddapaneni H."/>
            <person name="Worley K.C."/>
            <person name="Muzny D.M."/>
            <person name="Gibbs R.A."/>
            <person name="Richards S."/>
        </authorList>
    </citation>
    <scope>NUCLEOTIDE SEQUENCE</scope>
    <source>
        <strain evidence="5">HAZT.00-mixed</strain>
        <tissue evidence="5">Whole organism</tissue>
    </source>
</reference>
<reference evidence="5" key="3">
    <citation type="submission" date="2019-06" db="EMBL/GenBank/DDBJ databases">
        <authorList>
            <person name="Poynton C."/>
            <person name="Hasenbein S."/>
            <person name="Benoit J.B."/>
            <person name="Sepulveda M.S."/>
            <person name="Poelchau M.F."/>
            <person name="Murali S.C."/>
            <person name="Chen S."/>
            <person name="Glastad K.M."/>
            <person name="Werren J.H."/>
            <person name="Vineis J.H."/>
            <person name="Bowen J.L."/>
            <person name="Friedrich M."/>
            <person name="Jones J."/>
            <person name="Robertson H.M."/>
            <person name="Feyereisen R."/>
            <person name="Mechler-Hickson A."/>
            <person name="Mathers N."/>
            <person name="Lee C.E."/>
            <person name="Colbourne J.K."/>
            <person name="Biales A."/>
            <person name="Johnston J.S."/>
            <person name="Wellborn G.A."/>
            <person name="Rosendale A.J."/>
            <person name="Cridge A.G."/>
            <person name="Munoz-Torres M.C."/>
            <person name="Bain P.A."/>
            <person name="Manny A.R."/>
            <person name="Major K.M."/>
            <person name="Lambert F.N."/>
            <person name="Vulpe C.D."/>
            <person name="Tuck P."/>
            <person name="Blalock B.J."/>
            <person name="Lin Y.-Y."/>
            <person name="Smith M.E."/>
            <person name="Ochoa-Acuna H."/>
            <person name="Chen M.-J.M."/>
            <person name="Childers C.P."/>
            <person name="Qu J."/>
            <person name="Dugan S."/>
            <person name="Lee S.L."/>
            <person name="Chao H."/>
            <person name="Dinh H."/>
            <person name="Han Y."/>
            <person name="Doddapaneni H."/>
            <person name="Worley K.C."/>
            <person name="Muzny D.M."/>
            <person name="Gibbs R.A."/>
            <person name="Richards S."/>
        </authorList>
    </citation>
    <scope>NUCLEOTIDE SEQUENCE</scope>
    <source>
        <strain evidence="5">HAZT.00-mixed</strain>
        <tissue evidence="5">Whole organism</tissue>
    </source>
</reference>
<gene>
    <name evidence="7" type="primary">LOC108673803</name>
    <name evidence="5" type="ORF">HAZT_HAZT005524</name>
</gene>
<dbReference type="RefSeq" id="XP_018017162.1">
    <property type="nucleotide sequence ID" value="XM_018161673.2"/>
</dbReference>
<evidence type="ECO:0000313" key="5">
    <source>
        <dbReference type="EMBL" id="KAA0201907.1"/>
    </source>
</evidence>
<dbReference type="Proteomes" id="UP000694843">
    <property type="component" value="Unplaced"/>
</dbReference>
<dbReference type="KEGG" id="hazt:108673803"/>
<dbReference type="GeneID" id="108673803"/>
<keyword evidence="6" id="KW-1185">Reference proteome</keyword>
<dbReference type="PANTHER" id="PTHR13168">
    <property type="entry name" value="ASSOCIATE OF C-MYC AMY-1"/>
    <property type="match status" value="1"/>
</dbReference>
<evidence type="ECO:0000256" key="3">
    <source>
        <dbReference type="ARBA" id="ARBA00023242"/>
    </source>
</evidence>